<reference evidence="3" key="1">
    <citation type="journal article" date="2011" name="Nat. Biotechnol.">
        <title>The genomic sequence of the Chinese hamster ovary (CHO)-K1 cell line.</title>
        <authorList>
            <person name="Xu X."/>
            <person name="Nagarajan H."/>
            <person name="Lewis N.E."/>
            <person name="Pan S."/>
            <person name="Cai Z."/>
            <person name="Liu X."/>
            <person name="Chen W."/>
            <person name="Xie M."/>
            <person name="Wang W."/>
            <person name="Hammond S."/>
            <person name="Andersen M.R."/>
            <person name="Neff N."/>
            <person name="Passarelli B."/>
            <person name="Koh W."/>
            <person name="Fan H.C."/>
            <person name="Wang J."/>
            <person name="Gui Y."/>
            <person name="Lee K.H."/>
            <person name="Betenbaugh M.J."/>
            <person name="Quake S.R."/>
            <person name="Famili I."/>
            <person name="Palsson B.O."/>
            <person name="Wang J."/>
        </authorList>
    </citation>
    <scope>NUCLEOTIDE SEQUENCE [LARGE SCALE GENOMIC DNA]</scope>
    <source>
        <strain evidence="3">CHO K1 cell line</strain>
    </source>
</reference>
<feature type="compositionally biased region" description="Basic and acidic residues" evidence="1">
    <location>
        <begin position="35"/>
        <end position="46"/>
    </location>
</feature>
<organism evidence="2 3">
    <name type="scientific">Cricetulus griseus</name>
    <name type="common">Chinese hamster</name>
    <name type="synonym">Cricetulus barabensis griseus</name>
    <dbReference type="NCBI Taxonomy" id="10029"/>
    <lineage>
        <taxon>Eukaryota</taxon>
        <taxon>Metazoa</taxon>
        <taxon>Chordata</taxon>
        <taxon>Craniata</taxon>
        <taxon>Vertebrata</taxon>
        <taxon>Euteleostomi</taxon>
        <taxon>Mammalia</taxon>
        <taxon>Eutheria</taxon>
        <taxon>Euarchontoglires</taxon>
        <taxon>Glires</taxon>
        <taxon>Rodentia</taxon>
        <taxon>Myomorpha</taxon>
        <taxon>Muroidea</taxon>
        <taxon>Cricetidae</taxon>
        <taxon>Cricetinae</taxon>
        <taxon>Cricetulus</taxon>
    </lineage>
</organism>
<evidence type="ECO:0000313" key="3">
    <source>
        <dbReference type="Proteomes" id="UP000001075"/>
    </source>
</evidence>
<feature type="region of interest" description="Disordered" evidence="1">
    <location>
        <begin position="19"/>
        <end position="48"/>
    </location>
</feature>
<evidence type="ECO:0000256" key="1">
    <source>
        <dbReference type="SAM" id="MobiDB-lite"/>
    </source>
</evidence>
<evidence type="ECO:0000313" key="2">
    <source>
        <dbReference type="EMBL" id="EGV94503.1"/>
    </source>
</evidence>
<dbReference type="InParanoid" id="G3GTB6"/>
<dbReference type="Proteomes" id="UP000001075">
    <property type="component" value="Unassembled WGS sequence"/>
</dbReference>
<sequence>MDGIIPWRRRQLFKTTPSQNRNEAFDWNKNTSSVKTEEKAGIDRGSHVQPVHHPMAMQECALAEHRTFYFTQIHKVPTACAGNITVFGNNFPCSRVYVHFSILH</sequence>
<accession>G3GTB6</accession>
<feature type="compositionally biased region" description="Polar residues" evidence="1">
    <location>
        <begin position="19"/>
        <end position="34"/>
    </location>
</feature>
<gene>
    <name evidence="2" type="ORF">I79_000893</name>
</gene>
<dbReference type="AlphaFoldDB" id="G3GTB6"/>
<name>G3GTB6_CRIGR</name>
<dbReference type="EMBL" id="JH000018">
    <property type="protein sequence ID" value="EGV94503.1"/>
    <property type="molecule type" value="Genomic_DNA"/>
</dbReference>
<protein>
    <submittedName>
        <fullName evidence="2">Uncharacterized protein</fullName>
    </submittedName>
</protein>
<proteinExistence type="predicted"/>